<feature type="chain" id="PRO_5045045151" evidence="1">
    <location>
        <begin position="20"/>
        <end position="178"/>
    </location>
</feature>
<dbReference type="EMBL" id="JBHFEH010000098">
    <property type="protein sequence ID" value="KAL2047501.1"/>
    <property type="molecule type" value="Genomic_DNA"/>
</dbReference>
<reference evidence="2 3" key="1">
    <citation type="submission" date="2024-09" db="EMBL/GenBank/DDBJ databases">
        <title>Rethinking Asexuality: The Enigmatic Case of Functional Sexual Genes in Lepraria (Stereocaulaceae).</title>
        <authorList>
            <person name="Doellman M."/>
            <person name="Sun Y."/>
            <person name="Barcenas-Pena A."/>
            <person name="Lumbsch H.T."/>
            <person name="Grewe F."/>
        </authorList>
    </citation>
    <scope>NUCLEOTIDE SEQUENCE [LARGE SCALE GENOMIC DNA]</scope>
    <source>
        <strain evidence="2 3">Grewe 0041</strain>
    </source>
</reference>
<evidence type="ECO:0000313" key="3">
    <source>
        <dbReference type="Proteomes" id="UP001590951"/>
    </source>
</evidence>
<feature type="signal peptide" evidence="1">
    <location>
        <begin position="1"/>
        <end position="19"/>
    </location>
</feature>
<organism evidence="2 3">
    <name type="scientific">Lepraria finkii</name>
    <dbReference type="NCBI Taxonomy" id="1340010"/>
    <lineage>
        <taxon>Eukaryota</taxon>
        <taxon>Fungi</taxon>
        <taxon>Dikarya</taxon>
        <taxon>Ascomycota</taxon>
        <taxon>Pezizomycotina</taxon>
        <taxon>Lecanoromycetes</taxon>
        <taxon>OSLEUM clade</taxon>
        <taxon>Lecanoromycetidae</taxon>
        <taxon>Lecanorales</taxon>
        <taxon>Lecanorineae</taxon>
        <taxon>Stereocaulaceae</taxon>
        <taxon>Lepraria</taxon>
    </lineage>
</organism>
<name>A0ABR4APL9_9LECA</name>
<gene>
    <name evidence="2" type="ORF">ABVK25_011428</name>
</gene>
<keyword evidence="3" id="KW-1185">Reference proteome</keyword>
<proteinExistence type="predicted"/>
<evidence type="ECO:0000313" key="2">
    <source>
        <dbReference type="EMBL" id="KAL2047501.1"/>
    </source>
</evidence>
<keyword evidence="1" id="KW-0732">Signal</keyword>
<sequence length="178" mass="20179">MALLFVLLLILIAFVIVSGIIQRPRSPKISTQLSPTVCGHYFCFDYTLSFSPGLDSLHQTPSPRSNAPNNTLDWCTRGRFTQNWGTPPDETGHQLVCKMTCSLVFLENIKECHLAMLGSCMMDCFWGRFDIKDLDCQGVLWFRDRGRNGICVFDLDMETPISGKEEREARVRPINGIE</sequence>
<protein>
    <submittedName>
        <fullName evidence="2">Uncharacterized protein</fullName>
    </submittedName>
</protein>
<evidence type="ECO:0000256" key="1">
    <source>
        <dbReference type="SAM" id="SignalP"/>
    </source>
</evidence>
<accession>A0ABR4APL9</accession>
<dbReference type="Proteomes" id="UP001590951">
    <property type="component" value="Unassembled WGS sequence"/>
</dbReference>
<comment type="caution">
    <text evidence="2">The sequence shown here is derived from an EMBL/GenBank/DDBJ whole genome shotgun (WGS) entry which is preliminary data.</text>
</comment>